<dbReference type="OMA" id="ENNYGHE"/>
<dbReference type="CDD" id="cd00867">
    <property type="entry name" value="Trans_IPPS"/>
    <property type="match status" value="1"/>
</dbReference>
<dbReference type="VEuPathDB" id="VectorBase:CPIJ000079"/>
<dbReference type="GO" id="GO:0046872">
    <property type="term" value="F:metal ion binding"/>
    <property type="evidence" value="ECO:0007669"/>
    <property type="project" value="UniProtKB-KW"/>
</dbReference>
<dbReference type="GO" id="GO:0004161">
    <property type="term" value="F:dimethylallyltranstransferase activity"/>
    <property type="evidence" value="ECO:0007669"/>
    <property type="project" value="TreeGrafter"/>
</dbReference>
<evidence type="ECO:0000256" key="3">
    <source>
        <dbReference type="ARBA" id="ARBA00022723"/>
    </source>
</evidence>
<dbReference type="eggNOG" id="KOG0711">
    <property type="taxonomic scope" value="Eukaryota"/>
</dbReference>
<reference evidence="7" key="1">
    <citation type="submission" date="2007-03" db="EMBL/GenBank/DDBJ databases">
        <title>Annotation of Culex pipiens quinquefasciatus.</title>
        <authorList>
            <consortium name="The Broad Institute Genome Sequencing Platform"/>
            <person name="Atkinson P.W."/>
            <person name="Hemingway J."/>
            <person name="Christensen B.M."/>
            <person name="Higgs S."/>
            <person name="Kodira C."/>
            <person name="Hannick L."/>
            <person name="Megy K."/>
            <person name="O'Leary S."/>
            <person name="Pearson M."/>
            <person name="Haas B.J."/>
            <person name="Mauceli E."/>
            <person name="Wortman J.R."/>
            <person name="Lee N.H."/>
            <person name="Guigo R."/>
            <person name="Stanke M."/>
            <person name="Alvarado L."/>
            <person name="Amedeo P."/>
            <person name="Antoine C.H."/>
            <person name="Arensburger P."/>
            <person name="Bidwell S.L."/>
            <person name="Crawford M."/>
            <person name="Camaro F."/>
            <person name="Devon K."/>
            <person name="Engels R."/>
            <person name="Hammond M."/>
            <person name="Howarth C."/>
            <person name="Koehrsen M."/>
            <person name="Lawson D."/>
            <person name="Montgomery P."/>
            <person name="Nene V."/>
            <person name="Nusbaum C."/>
            <person name="Puiu D."/>
            <person name="Romero-Severson J."/>
            <person name="Severson D.W."/>
            <person name="Shumway M."/>
            <person name="Sisk P."/>
            <person name="Stolte C."/>
            <person name="Zeng Q."/>
            <person name="Eisenstadt E."/>
            <person name="Fraser-Liggett C."/>
            <person name="Strausberg R."/>
            <person name="Galagan J."/>
            <person name="Birren B."/>
            <person name="Collins F.H."/>
        </authorList>
    </citation>
    <scope>NUCLEOTIDE SEQUENCE [LARGE SCALE GENOMIC DNA]</scope>
    <source>
        <strain evidence="7">JHB</strain>
    </source>
</reference>
<sequence length="297" mass="34230">MLVNERLGHERGEDIKKRVYKKASSELLAILEQFGGSIVSKRFENVVLYCDIPRDIMFPLDIVEIFKDLSDDEETMKLDNIEKALYLDWCSKTVWFLCYAHVIFDDIVDNSKTRYGKPCWHRRSDVGLSAVFDGLLIDKSIHYLMNTKFNRDIIDAVLEKLFFLDAGQTLIDTLSKVGDFENYSRASYEQVANLLDSCIITLPIRMGMNLAGITDLNAVDKMQTITSKMQVLYQMMNDYQDLFGDAGRVGKEESDIQERKCSWFAVKCLEKASSEQKELFKQNYGCDGKKHYSLAIY</sequence>
<dbReference type="Gene3D" id="1.10.600.10">
    <property type="entry name" value="Farnesyl Diphosphate Synthase"/>
    <property type="match status" value="1"/>
</dbReference>
<evidence type="ECO:0000313" key="8">
    <source>
        <dbReference type="EnsemblMetazoa" id="CPIJ000079-PA"/>
    </source>
</evidence>
<dbReference type="AlphaFoldDB" id="B0VZB0"/>
<dbReference type="InterPro" id="IPR000092">
    <property type="entry name" value="Polyprenyl_synt"/>
</dbReference>
<evidence type="ECO:0000256" key="2">
    <source>
        <dbReference type="ARBA" id="ARBA00022679"/>
    </source>
</evidence>
<evidence type="ECO:0000256" key="1">
    <source>
        <dbReference type="ARBA" id="ARBA00001946"/>
    </source>
</evidence>
<comment type="cofactor">
    <cofactor evidence="1">
        <name>Mg(2+)</name>
        <dbReference type="ChEBI" id="CHEBI:18420"/>
    </cofactor>
</comment>
<dbReference type="VEuPathDB" id="VectorBase:CQUJHB001728"/>
<dbReference type="InterPro" id="IPR039702">
    <property type="entry name" value="FPS1-like"/>
</dbReference>
<evidence type="ECO:0000256" key="4">
    <source>
        <dbReference type="ARBA" id="ARBA00022842"/>
    </source>
</evidence>
<keyword evidence="3" id="KW-0479">Metal-binding</keyword>
<comment type="pathway">
    <text evidence="5">Pheromone biosynthesis.</text>
</comment>
<organism>
    <name type="scientific">Culex quinquefasciatus</name>
    <name type="common">Southern house mosquito</name>
    <name type="synonym">Culex pungens</name>
    <dbReference type="NCBI Taxonomy" id="7176"/>
    <lineage>
        <taxon>Eukaryota</taxon>
        <taxon>Metazoa</taxon>
        <taxon>Ecdysozoa</taxon>
        <taxon>Arthropoda</taxon>
        <taxon>Hexapoda</taxon>
        <taxon>Insecta</taxon>
        <taxon>Pterygota</taxon>
        <taxon>Neoptera</taxon>
        <taxon>Endopterygota</taxon>
        <taxon>Diptera</taxon>
        <taxon>Nematocera</taxon>
        <taxon>Culicoidea</taxon>
        <taxon>Culicidae</taxon>
        <taxon>Culicinae</taxon>
        <taxon>Culicini</taxon>
        <taxon>Culex</taxon>
        <taxon>Culex</taxon>
    </lineage>
</organism>
<protein>
    <submittedName>
        <fullName evidence="7 8">Farnesyl pyrophosphate synthetase</fullName>
    </submittedName>
</protein>
<dbReference type="SUPFAM" id="SSF48576">
    <property type="entry name" value="Terpenoid synthases"/>
    <property type="match status" value="1"/>
</dbReference>
<name>B0VZB0_CULQU</name>
<dbReference type="GO" id="GO:0042811">
    <property type="term" value="P:pheromone biosynthetic process"/>
    <property type="evidence" value="ECO:0007669"/>
    <property type="project" value="UniProtKB-ARBA"/>
</dbReference>
<reference evidence="8" key="2">
    <citation type="submission" date="2021-02" db="UniProtKB">
        <authorList>
            <consortium name="EnsemblMetazoa"/>
        </authorList>
    </citation>
    <scope>IDENTIFICATION</scope>
    <source>
        <strain evidence="8">JHB</strain>
    </source>
</reference>
<dbReference type="Proteomes" id="UP000002320">
    <property type="component" value="Unassembled WGS sequence"/>
</dbReference>
<dbReference type="EMBL" id="DS231813">
    <property type="protein sequence ID" value="EDS25702.1"/>
    <property type="molecule type" value="Genomic_DNA"/>
</dbReference>
<dbReference type="KEGG" id="cqu:CpipJ_CPIJ000079"/>
<evidence type="ECO:0000256" key="5">
    <source>
        <dbReference type="ARBA" id="ARBA00033740"/>
    </source>
</evidence>
<dbReference type="PANTHER" id="PTHR11525">
    <property type="entry name" value="FARNESYL-PYROPHOSPHATE SYNTHETASE"/>
    <property type="match status" value="1"/>
</dbReference>
<keyword evidence="2 6" id="KW-0808">Transferase</keyword>
<gene>
    <name evidence="8" type="primary">6030870</name>
    <name evidence="7" type="ORF">CpipJ_CPIJ000079</name>
</gene>
<dbReference type="GO" id="GO:0004337">
    <property type="term" value="F:(2E,6E)-farnesyl diphosphate synthase activity"/>
    <property type="evidence" value="ECO:0007669"/>
    <property type="project" value="TreeGrafter"/>
</dbReference>
<dbReference type="InterPro" id="IPR008949">
    <property type="entry name" value="Isoprenoid_synthase_dom_sf"/>
</dbReference>
<accession>B0VZB0</accession>
<dbReference type="PANTHER" id="PTHR11525:SF0">
    <property type="entry name" value="FARNESYL PYROPHOSPHATE SYNTHASE"/>
    <property type="match status" value="1"/>
</dbReference>
<comment type="similarity">
    <text evidence="6">Belongs to the FPP/GGPP synthase family.</text>
</comment>
<keyword evidence="9" id="KW-1185">Reference proteome</keyword>
<dbReference type="STRING" id="7176.B0VZB0"/>
<dbReference type="Pfam" id="PF00348">
    <property type="entry name" value="polyprenyl_synt"/>
    <property type="match status" value="1"/>
</dbReference>
<dbReference type="OrthoDB" id="10257492at2759"/>
<dbReference type="EnsemblMetazoa" id="CPIJ000079-RA">
    <property type="protein sequence ID" value="CPIJ000079-PA"/>
    <property type="gene ID" value="CPIJ000079"/>
</dbReference>
<dbReference type="GO" id="GO:0005737">
    <property type="term" value="C:cytoplasm"/>
    <property type="evidence" value="ECO:0007669"/>
    <property type="project" value="TreeGrafter"/>
</dbReference>
<dbReference type="HOGENOM" id="CLU_937677_0_0_1"/>
<evidence type="ECO:0000313" key="9">
    <source>
        <dbReference type="Proteomes" id="UP000002320"/>
    </source>
</evidence>
<dbReference type="InParanoid" id="B0VZB0"/>
<keyword evidence="4" id="KW-0460">Magnesium</keyword>
<evidence type="ECO:0000256" key="6">
    <source>
        <dbReference type="RuleBase" id="RU004466"/>
    </source>
</evidence>
<dbReference type="GO" id="GO:0045337">
    <property type="term" value="P:farnesyl diphosphate biosynthetic process"/>
    <property type="evidence" value="ECO:0007669"/>
    <property type="project" value="TreeGrafter"/>
</dbReference>
<proteinExistence type="inferred from homology"/>
<evidence type="ECO:0000313" key="7">
    <source>
        <dbReference type="EMBL" id="EDS25702.1"/>
    </source>
</evidence>